<evidence type="ECO:0000313" key="5">
    <source>
        <dbReference type="EMBL" id="CAB5160523.1"/>
    </source>
</evidence>
<dbReference type="EMBL" id="CAFBRZ010000096">
    <property type="protein sequence ID" value="CAB5160523.1"/>
    <property type="molecule type" value="Genomic_DNA"/>
</dbReference>
<evidence type="ECO:0000313" key="4">
    <source>
        <dbReference type="EMBL" id="CAB4977529.1"/>
    </source>
</evidence>
<dbReference type="InterPro" id="IPR034660">
    <property type="entry name" value="DinB/YfiT-like"/>
</dbReference>
<evidence type="ECO:0000313" key="2">
    <source>
        <dbReference type="EMBL" id="CAB4706958.1"/>
    </source>
</evidence>
<accession>A0A6J7WB13</accession>
<evidence type="ECO:0000313" key="3">
    <source>
        <dbReference type="EMBL" id="CAB4806095.1"/>
    </source>
</evidence>
<proteinExistence type="predicted"/>
<dbReference type="InterPro" id="IPR024775">
    <property type="entry name" value="DinB-like"/>
</dbReference>
<reference evidence="5" key="1">
    <citation type="submission" date="2020-05" db="EMBL/GenBank/DDBJ databases">
        <authorList>
            <person name="Chiriac C."/>
            <person name="Salcher M."/>
            <person name="Ghai R."/>
            <person name="Kavagutti S V."/>
        </authorList>
    </citation>
    <scope>NUCLEOTIDE SEQUENCE</scope>
</reference>
<protein>
    <submittedName>
        <fullName evidence="5">Unannotated protein</fullName>
    </submittedName>
</protein>
<dbReference type="Gene3D" id="1.20.120.450">
    <property type="entry name" value="dinb family like domain"/>
    <property type="match status" value="1"/>
</dbReference>
<name>A0A6J7WB13_9ZZZZ</name>
<dbReference type="EMBL" id="CAEZYE010000018">
    <property type="protein sequence ID" value="CAB4706958.1"/>
    <property type="molecule type" value="Genomic_DNA"/>
</dbReference>
<dbReference type="SUPFAM" id="SSF109854">
    <property type="entry name" value="DinB/YfiT-like putative metalloenzymes"/>
    <property type="match status" value="1"/>
</dbReference>
<organism evidence="5">
    <name type="scientific">freshwater metagenome</name>
    <dbReference type="NCBI Taxonomy" id="449393"/>
    <lineage>
        <taxon>unclassified sequences</taxon>
        <taxon>metagenomes</taxon>
        <taxon>ecological metagenomes</taxon>
    </lineage>
</organism>
<gene>
    <name evidence="2" type="ORF">UFOPK2655_00483</name>
    <name evidence="3" type="ORF">UFOPK3077_00854</name>
    <name evidence="4" type="ORF">UFOPK3903_00937</name>
    <name evidence="5" type="ORF">UFOPK4444_01261</name>
</gene>
<dbReference type="EMBL" id="CAFAAS010000007">
    <property type="protein sequence ID" value="CAB4806095.1"/>
    <property type="molecule type" value="Genomic_DNA"/>
</dbReference>
<evidence type="ECO:0000259" key="1">
    <source>
        <dbReference type="Pfam" id="PF12867"/>
    </source>
</evidence>
<dbReference type="AlphaFoldDB" id="A0A6J7WB13"/>
<dbReference type="EMBL" id="CAFBOD010000009">
    <property type="protein sequence ID" value="CAB4977529.1"/>
    <property type="molecule type" value="Genomic_DNA"/>
</dbReference>
<dbReference type="Pfam" id="PF12867">
    <property type="entry name" value="DinB_2"/>
    <property type="match status" value="1"/>
</dbReference>
<feature type="domain" description="DinB-like" evidence="1">
    <location>
        <begin position="28"/>
        <end position="145"/>
    </location>
</feature>
<sequence length="149" mass="16399">MSHEKLAEYGTNLEAFLVQARKFNASNIQAPGADNEWSAAYVLHHVADAEMHFAIRYFNALTIEAPSIIPFEEDAYPSVLNYAGRDWSTSLSLIESVGKLVLVALTPITSEQWERVSIHPEAGNVSVSFLIGKACSHMAAHTEQLKALL</sequence>